<dbReference type="Gene3D" id="3.40.50.1440">
    <property type="entry name" value="Tubulin/FtsZ, GTPase domain"/>
    <property type="match status" value="1"/>
</dbReference>
<dbReference type="SUPFAM" id="SSF52490">
    <property type="entry name" value="Tubulin nucleotide-binding domain-like"/>
    <property type="match status" value="1"/>
</dbReference>
<organism evidence="1 2">
    <name type="scientific">Capsicum annuum</name>
    <name type="common">Capsicum pepper</name>
    <dbReference type="NCBI Taxonomy" id="4072"/>
    <lineage>
        <taxon>Eukaryota</taxon>
        <taxon>Viridiplantae</taxon>
        <taxon>Streptophyta</taxon>
        <taxon>Embryophyta</taxon>
        <taxon>Tracheophyta</taxon>
        <taxon>Spermatophyta</taxon>
        <taxon>Magnoliopsida</taxon>
        <taxon>eudicotyledons</taxon>
        <taxon>Gunneridae</taxon>
        <taxon>Pentapetalae</taxon>
        <taxon>asterids</taxon>
        <taxon>lamiids</taxon>
        <taxon>Solanales</taxon>
        <taxon>Solanaceae</taxon>
        <taxon>Solanoideae</taxon>
        <taxon>Capsiceae</taxon>
        <taxon>Capsicum</taxon>
    </lineage>
</organism>
<accession>A0A2G2XUM6</accession>
<dbReference type="AlphaFoldDB" id="A0A2G2XUM6"/>
<dbReference type="Proteomes" id="UP000222542">
    <property type="component" value="Unassembled WGS sequence"/>
</dbReference>
<sequence>MKSSDANPRFTNPKKSNWLTILGDISEEYLDKPMMNLLFPIDQYCLLLDLIKACIDGGQDPSALKVRIHGCGAESDPIIDFEGDSMGVAIGSRTSSRRSTIEEVQNELSPPPQFYSLIHGHVSFTTLEYTMYVETGAGNHVPTTIFVDLEPTVIDEVTNAAYHHLFYPEQLIFG</sequence>
<reference evidence="1 2" key="2">
    <citation type="journal article" date="2017" name="Genome Biol.">
        <title>New reference genome sequences of hot pepper reveal the massive evolution of plant disease-resistance genes by retroduplication.</title>
        <authorList>
            <person name="Kim S."/>
            <person name="Park J."/>
            <person name="Yeom S.I."/>
            <person name="Kim Y.M."/>
            <person name="Seo E."/>
            <person name="Kim K.T."/>
            <person name="Kim M.S."/>
            <person name="Lee J.M."/>
            <person name="Cheong K."/>
            <person name="Shin H.S."/>
            <person name="Kim S.B."/>
            <person name="Han K."/>
            <person name="Lee J."/>
            <person name="Park M."/>
            <person name="Lee H.A."/>
            <person name="Lee H.Y."/>
            <person name="Lee Y."/>
            <person name="Oh S."/>
            <person name="Lee J.H."/>
            <person name="Choi E."/>
            <person name="Choi E."/>
            <person name="Lee S.E."/>
            <person name="Jeon J."/>
            <person name="Kim H."/>
            <person name="Choi G."/>
            <person name="Song H."/>
            <person name="Lee J."/>
            <person name="Lee S.C."/>
            <person name="Kwon J.K."/>
            <person name="Lee H.Y."/>
            <person name="Koo N."/>
            <person name="Hong Y."/>
            <person name="Kim R.W."/>
            <person name="Kang W.H."/>
            <person name="Huh J.H."/>
            <person name="Kang B.C."/>
            <person name="Yang T.J."/>
            <person name="Lee Y.H."/>
            <person name="Bennetzen J.L."/>
            <person name="Choi D."/>
        </authorList>
    </citation>
    <scope>NUCLEOTIDE SEQUENCE [LARGE SCALE GENOMIC DNA]</scope>
    <source>
        <strain evidence="2">cv. CM334</strain>
    </source>
</reference>
<gene>
    <name evidence="1" type="ORF">T459_34924</name>
</gene>
<dbReference type="Gramene" id="PHT61224">
    <property type="protein sequence ID" value="PHT61224"/>
    <property type="gene ID" value="T459_34924"/>
</dbReference>
<keyword evidence="2" id="KW-1185">Reference proteome</keyword>
<proteinExistence type="predicted"/>
<comment type="caution">
    <text evidence="1">The sequence shown here is derived from an EMBL/GenBank/DDBJ whole genome shotgun (WGS) entry which is preliminary data.</text>
</comment>
<evidence type="ECO:0000313" key="2">
    <source>
        <dbReference type="Proteomes" id="UP000222542"/>
    </source>
</evidence>
<name>A0A2G2XUM6_CAPAN</name>
<dbReference type="InterPro" id="IPR036525">
    <property type="entry name" value="Tubulin/FtsZ_GTPase_sf"/>
</dbReference>
<dbReference type="STRING" id="4072.A0A2G2XUM6"/>
<reference evidence="1 2" key="1">
    <citation type="journal article" date="2014" name="Nat. Genet.">
        <title>Genome sequence of the hot pepper provides insights into the evolution of pungency in Capsicum species.</title>
        <authorList>
            <person name="Kim S."/>
            <person name="Park M."/>
            <person name="Yeom S.I."/>
            <person name="Kim Y.M."/>
            <person name="Lee J.M."/>
            <person name="Lee H.A."/>
            <person name="Seo E."/>
            <person name="Choi J."/>
            <person name="Cheong K."/>
            <person name="Kim K.T."/>
            <person name="Jung K."/>
            <person name="Lee G.W."/>
            <person name="Oh S.K."/>
            <person name="Bae C."/>
            <person name="Kim S.B."/>
            <person name="Lee H.Y."/>
            <person name="Kim S.Y."/>
            <person name="Kim M.S."/>
            <person name="Kang B.C."/>
            <person name="Jo Y.D."/>
            <person name="Yang H.B."/>
            <person name="Jeong H.J."/>
            <person name="Kang W.H."/>
            <person name="Kwon J.K."/>
            <person name="Shin C."/>
            <person name="Lim J.Y."/>
            <person name="Park J.H."/>
            <person name="Huh J.H."/>
            <person name="Kim J.S."/>
            <person name="Kim B.D."/>
            <person name="Cohen O."/>
            <person name="Paran I."/>
            <person name="Suh M.C."/>
            <person name="Lee S.B."/>
            <person name="Kim Y.K."/>
            <person name="Shin Y."/>
            <person name="Noh S.J."/>
            <person name="Park J."/>
            <person name="Seo Y.S."/>
            <person name="Kwon S.Y."/>
            <person name="Kim H.A."/>
            <person name="Park J.M."/>
            <person name="Kim H.J."/>
            <person name="Choi S.B."/>
            <person name="Bosland P.W."/>
            <person name="Reeves G."/>
            <person name="Jo S.H."/>
            <person name="Lee B.W."/>
            <person name="Cho H.T."/>
            <person name="Choi H.S."/>
            <person name="Lee M.S."/>
            <person name="Yu Y."/>
            <person name="Do Choi Y."/>
            <person name="Park B.S."/>
            <person name="van Deynze A."/>
            <person name="Ashrafi H."/>
            <person name="Hill T."/>
            <person name="Kim W.T."/>
            <person name="Pai H.S."/>
            <person name="Ahn H.K."/>
            <person name="Yeam I."/>
            <person name="Giovannoni J.J."/>
            <person name="Rose J.K."/>
            <person name="Sorensen I."/>
            <person name="Lee S.J."/>
            <person name="Kim R.W."/>
            <person name="Choi I.Y."/>
            <person name="Choi B.S."/>
            <person name="Lim J.S."/>
            <person name="Lee Y.H."/>
            <person name="Choi D."/>
        </authorList>
    </citation>
    <scope>NUCLEOTIDE SEQUENCE [LARGE SCALE GENOMIC DNA]</scope>
    <source>
        <strain evidence="2">cv. CM334</strain>
    </source>
</reference>
<evidence type="ECO:0000313" key="1">
    <source>
        <dbReference type="EMBL" id="PHT61224.1"/>
    </source>
</evidence>
<dbReference type="EMBL" id="AYRZ02000206">
    <property type="protein sequence ID" value="PHT61224.1"/>
    <property type="molecule type" value="Genomic_DNA"/>
</dbReference>
<protein>
    <submittedName>
        <fullName evidence="1">Tubulin alpha chain</fullName>
    </submittedName>
</protein>